<accession>A0A4Y2S6B5</accession>
<name>A0A4Y2S6B5_ARAVE</name>
<sequence>MEAPLNGRNGRPCNFNELHSFNHSDFGTFIKRKGRKNETPKIRSNVIIPLSQCEARSELRSLPVLGMRKFKCAFPNRESADMGCGHQQMELSAQ</sequence>
<protein>
    <submittedName>
        <fullName evidence="1">Uncharacterized protein</fullName>
    </submittedName>
</protein>
<dbReference type="EMBL" id="BGPR01019986">
    <property type="protein sequence ID" value="GBN83521.1"/>
    <property type="molecule type" value="Genomic_DNA"/>
</dbReference>
<comment type="caution">
    <text evidence="1">The sequence shown here is derived from an EMBL/GenBank/DDBJ whole genome shotgun (WGS) entry which is preliminary data.</text>
</comment>
<proteinExistence type="predicted"/>
<evidence type="ECO:0000313" key="1">
    <source>
        <dbReference type="EMBL" id="GBN83521.1"/>
    </source>
</evidence>
<reference evidence="1 2" key="1">
    <citation type="journal article" date="2019" name="Sci. Rep.">
        <title>Orb-weaving spider Araneus ventricosus genome elucidates the spidroin gene catalogue.</title>
        <authorList>
            <person name="Kono N."/>
            <person name="Nakamura H."/>
            <person name="Ohtoshi R."/>
            <person name="Moran D.A.P."/>
            <person name="Shinohara A."/>
            <person name="Yoshida Y."/>
            <person name="Fujiwara M."/>
            <person name="Mori M."/>
            <person name="Tomita M."/>
            <person name="Arakawa K."/>
        </authorList>
    </citation>
    <scope>NUCLEOTIDE SEQUENCE [LARGE SCALE GENOMIC DNA]</scope>
</reference>
<dbReference type="Proteomes" id="UP000499080">
    <property type="component" value="Unassembled WGS sequence"/>
</dbReference>
<evidence type="ECO:0000313" key="2">
    <source>
        <dbReference type="Proteomes" id="UP000499080"/>
    </source>
</evidence>
<gene>
    <name evidence="1" type="ORF">AVEN_273984_1</name>
</gene>
<organism evidence="1 2">
    <name type="scientific">Araneus ventricosus</name>
    <name type="common">Orbweaver spider</name>
    <name type="synonym">Epeira ventricosa</name>
    <dbReference type="NCBI Taxonomy" id="182803"/>
    <lineage>
        <taxon>Eukaryota</taxon>
        <taxon>Metazoa</taxon>
        <taxon>Ecdysozoa</taxon>
        <taxon>Arthropoda</taxon>
        <taxon>Chelicerata</taxon>
        <taxon>Arachnida</taxon>
        <taxon>Araneae</taxon>
        <taxon>Araneomorphae</taxon>
        <taxon>Entelegynae</taxon>
        <taxon>Araneoidea</taxon>
        <taxon>Araneidae</taxon>
        <taxon>Araneus</taxon>
    </lineage>
</organism>
<dbReference type="AlphaFoldDB" id="A0A4Y2S6B5"/>
<keyword evidence="2" id="KW-1185">Reference proteome</keyword>